<dbReference type="FunFam" id="3.40.50.720:FF:000006">
    <property type="entry name" value="Bifunctional protein FolD"/>
    <property type="match status" value="1"/>
</dbReference>
<evidence type="ECO:0000256" key="1">
    <source>
        <dbReference type="ARBA" id="ARBA00004777"/>
    </source>
</evidence>
<dbReference type="InterPro" id="IPR020867">
    <property type="entry name" value="THF_DH/CycHdrlase_CS"/>
</dbReference>
<comment type="subunit">
    <text evidence="2 12">Homodimer.</text>
</comment>
<dbReference type="GO" id="GO:0005829">
    <property type="term" value="C:cytosol"/>
    <property type="evidence" value="ECO:0007669"/>
    <property type="project" value="TreeGrafter"/>
</dbReference>
<comment type="caution">
    <text evidence="15">The sequence shown here is derived from an EMBL/GenBank/DDBJ whole genome shotgun (WGS) entry which is preliminary data.</text>
</comment>
<keyword evidence="9 12" id="KW-0368">Histidine biosynthesis</keyword>
<evidence type="ECO:0000259" key="13">
    <source>
        <dbReference type="Pfam" id="PF00763"/>
    </source>
</evidence>
<dbReference type="EC" id="1.5.1.5" evidence="12"/>
<dbReference type="EC" id="3.5.4.9" evidence="12"/>
<dbReference type="Proteomes" id="UP000295793">
    <property type="component" value="Unassembled WGS sequence"/>
</dbReference>
<dbReference type="Pfam" id="PF00763">
    <property type="entry name" value="THF_DHG_CYH"/>
    <property type="match status" value="1"/>
</dbReference>
<dbReference type="SUPFAM" id="SSF51735">
    <property type="entry name" value="NAD(P)-binding Rossmann-fold domains"/>
    <property type="match status" value="1"/>
</dbReference>
<keyword evidence="16" id="KW-1185">Reference proteome</keyword>
<dbReference type="HAMAP" id="MF_01576">
    <property type="entry name" value="THF_DHG_CYH"/>
    <property type="match status" value="1"/>
</dbReference>
<dbReference type="Gene3D" id="3.40.50.720">
    <property type="entry name" value="NAD(P)-binding Rossmann-like Domain"/>
    <property type="match status" value="1"/>
</dbReference>
<dbReference type="Pfam" id="PF02882">
    <property type="entry name" value="THF_DHG_CYH_C"/>
    <property type="match status" value="1"/>
</dbReference>
<dbReference type="PRINTS" id="PR00085">
    <property type="entry name" value="THFDHDRGNASE"/>
</dbReference>
<comment type="catalytic activity">
    <reaction evidence="12">
        <text>(6R)-5,10-methylene-5,6,7,8-tetrahydrofolate + NADP(+) = (6R)-5,10-methenyltetrahydrofolate + NADPH</text>
        <dbReference type="Rhea" id="RHEA:22812"/>
        <dbReference type="ChEBI" id="CHEBI:15636"/>
        <dbReference type="ChEBI" id="CHEBI:57455"/>
        <dbReference type="ChEBI" id="CHEBI:57783"/>
        <dbReference type="ChEBI" id="CHEBI:58349"/>
        <dbReference type="EC" id="1.5.1.5"/>
    </reaction>
</comment>
<name>A0A4R3I9N3_9GAMM</name>
<evidence type="ECO:0000259" key="14">
    <source>
        <dbReference type="Pfam" id="PF02882"/>
    </source>
</evidence>
<evidence type="ECO:0000256" key="8">
    <source>
        <dbReference type="ARBA" id="ARBA00023002"/>
    </source>
</evidence>
<comment type="similarity">
    <text evidence="12">Belongs to the tetrahydrofolate dehydrogenase/cyclohydrolase family.</text>
</comment>
<evidence type="ECO:0000256" key="12">
    <source>
        <dbReference type="HAMAP-Rule" id="MF_01576"/>
    </source>
</evidence>
<evidence type="ECO:0000256" key="4">
    <source>
        <dbReference type="ARBA" id="ARBA00022605"/>
    </source>
</evidence>
<dbReference type="UniPathway" id="UPA00193"/>
<evidence type="ECO:0000256" key="5">
    <source>
        <dbReference type="ARBA" id="ARBA00022755"/>
    </source>
</evidence>
<dbReference type="PANTHER" id="PTHR48099">
    <property type="entry name" value="C-1-TETRAHYDROFOLATE SYNTHASE, CYTOPLASMIC-RELATED"/>
    <property type="match status" value="1"/>
</dbReference>
<dbReference type="GO" id="GO:0006164">
    <property type="term" value="P:purine nucleotide biosynthetic process"/>
    <property type="evidence" value="ECO:0007669"/>
    <property type="project" value="UniProtKB-KW"/>
</dbReference>
<keyword evidence="3 12" id="KW-0554">One-carbon metabolism</keyword>
<organism evidence="15 16">
    <name type="scientific">Reinekea marinisedimentorum</name>
    <dbReference type="NCBI Taxonomy" id="230495"/>
    <lineage>
        <taxon>Bacteria</taxon>
        <taxon>Pseudomonadati</taxon>
        <taxon>Pseudomonadota</taxon>
        <taxon>Gammaproteobacteria</taxon>
        <taxon>Oceanospirillales</taxon>
        <taxon>Saccharospirillaceae</taxon>
        <taxon>Reinekea</taxon>
    </lineage>
</organism>
<dbReference type="GO" id="GO:0000105">
    <property type="term" value="P:L-histidine biosynthetic process"/>
    <property type="evidence" value="ECO:0007669"/>
    <property type="project" value="UniProtKB-KW"/>
</dbReference>
<dbReference type="Gene3D" id="3.40.50.10860">
    <property type="entry name" value="Leucine Dehydrogenase, chain A, domain 1"/>
    <property type="match status" value="1"/>
</dbReference>
<feature type="domain" description="Tetrahydrofolate dehydrogenase/cyclohydrolase NAD(P)-binding" evidence="14">
    <location>
        <begin position="174"/>
        <end position="315"/>
    </location>
</feature>
<evidence type="ECO:0000256" key="11">
    <source>
        <dbReference type="ARBA" id="ARBA00023268"/>
    </source>
</evidence>
<evidence type="ECO:0000256" key="10">
    <source>
        <dbReference type="ARBA" id="ARBA00023167"/>
    </source>
</evidence>
<dbReference type="GO" id="GO:0009086">
    <property type="term" value="P:methionine biosynthetic process"/>
    <property type="evidence" value="ECO:0007669"/>
    <property type="project" value="UniProtKB-KW"/>
</dbReference>
<dbReference type="AlphaFoldDB" id="A0A4R3I9N3"/>
<evidence type="ECO:0000256" key="2">
    <source>
        <dbReference type="ARBA" id="ARBA00011738"/>
    </source>
</evidence>
<dbReference type="PROSITE" id="PS00766">
    <property type="entry name" value="THF_DHG_CYH_1"/>
    <property type="match status" value="1"/>
</dbReference>
<sequence>MVLNKIHPANTTLLLNERAREKIARHYVFLYGKTVTAKLIDGKAISIRLKEQIKLDVTSLTSQGHRPPGLAVIMVGSDFASGRYVASKIKSCEEVGFKSKNYDLPETTKESELVELIDQLNEDASIDGILVQMPLPEHINADTIVERIKADKDVDGFHPYNIGRLAQRRPLLESCTPKGIMTLLRSTGEELRGLNAVVVGASNHVGRPMSLELLLAGCTVTTTHRFTRNLEQHIREADVIVVAAGKPGLVKGEWIKDGAIVIDVGINRDENNHIVGDVEFDVAKEKASWITPVPGGVGPMTVATLMENTLIAAKQLHLGITN</sequence>
<keyword evidence="8 12" id="KW-0560">Oxidoreductase</keyword>
<accession>A0A4R3I9N3</accession>
<keyword evidence="11 12" id="KW-0511">Multifunctional enzyme</keyword>
<dbReference type="EMBL" id="SLZR01000003">
    <property type="protein sequence ID" value="TCS42588.1"/>
    <property type="molecule type" value="Genomic_DNA"/>
</dbReference>
<reference evidence="15 16" key="1">
    <citation type="submission" date="2019-03" db="EMBL/GenBank/DDBJ databases">
        <title>Genomic Encyclopedia of Archaeal and Bacterial Type Strains, Phase II (KMG-II): from individual species to whole genera.</title>
        <authorList>
            <person name="Goeker M."/>
        </authorList>
    </citation>
    <scope>NUCLEOTIDE SEQUENCE [LARGE SCALE GENOMIC DNA]</scope>
    <source>
        <strain evidence="15 16">DSM 15388</strain>
    </source>
</reference>
<feature type="binding site" evidence="12">
    <location>
        <position position="266"/>
    </location>
    <ligand>
        <name>NADP(+)</name>
        <dbReference type="ChEBI" id="CHEBI:58349"/>
    </ligand>
</feature>
<evidence type="ECO:0000313" key="15">
    <source>
        <dbReference type="EMBL" id="TCS42588.1"/>
    </source>
</evidence>
<evidence type="ECO:0000256" key="3">
    <source>
        <dbReference type="ARBA" id="ARBA00022563"/>
    </source>
</evidence>
<dbReference type="InterPro" id="IPR036291">
    <property type="entry name" value="NAD(P)-bd_dom_sf"/>
</dbReference>
<keyword evidence="4 12" id="KW-0028">Amino-acid biosynthesis</keyword>
<dbReference type="PANTHER" id="PTHR48099:SF5">
    <property type="entry name" value="C-1-TETRAHYDROFOLATE SYNTHASE, CYTOPLASMIC"/>
    <property type="match status" value="1"/>
</dbReference>
<dbReference type="GO" id="GO:0004488">
    <property type="term" value="F:methylenetetrahydrofolate dehydrogenase (NADP+) activity"/>
    <property type="evidence" value="ECO:0007669"/>
    <property type="project" value="UniProtKB-UniRule"/>
</dbReference>
<evidence type="ECO:0000256" key="9">
    <source>
        <dbReference type="ARBA" id="ARBA00023102"/>
    </source>
</evidence>
<keyword evidence="7 12" id="KW-0521">NADP</keyword>
<comment type="caution">
    <text evidence="12">Lacks conserved residue(s) required for the propagation of feature annotation.</text>
</comment>
<dbReference type="InterPro" id="IPR000672">
    <property type="entry name" value="THF_DH/CycHdrlase"/>
</dbReference>
<dbReference type="SUPFAM" id="SSF53223">
    <property type="entry name" value="Aminoacid dehydrogenase-like, N-terminal domain"/>
    <property type="match status" value="1"/>
</dbReference>
<proteinExistence type="inferred from homology"/>
<dbReference type="CDD" id="cd01080">
    <property type="entry name" value="NAD_bind_m-THF_DH_Cyclohyd"/>
    <property type="match status" value="1"/>
</dbReference>
<gene>
    <name evidence="12" type="primary">folD</name>
    <name evidence="15" type="ORF">BCF53_103252</name>
</gene>
<comment type="pathway">
    <text evidence="1 12">One-carbon metabolism; tetrahydrofolate interconversion.</text>
</comment>
<dbReference type="PROSITE" id="PS00767">
    <property type="entry name" value="THF_DHG_CYH_2"/>
    <property type="match status" value="1"/>
</dbReference>
<evidence type="ECO:0000256" key="6">
    <source>
        <dbReference type="ARBA" id="ARBA00022801"/>
    </source>
</evidence>
<evidence type="ECO:0000256" key="7">
    <source>
        <dbReference type="ARBA" id="ARBA00022857"/>
    </source>
</evidence>
<comment type="catalytic activity">
    <reaction evidence="12">
        <text>(6R)-5,10-methenyltetrahydrofolate + H2O = (6R)-10-formyltetrahydrofolate + H(+)</text>
        <dbReference type="Rhea" id="RHEA:23700"/>
        <dbReference type="ChEBI" id="CHEBI:15377"/>
        <dbReference type="ChEBI" id="CHEBI:15378"/>
        <dbReference type="ChEBI" id="CHEBI:57455"/>
        <dbReference type="ChEBI" id="CHEBI:195366"/>
        <dbReference type="EC" id="3.5.4.9"/>
    </reaction>
</comment>
<feature type="binding site" evidence="12">
    <location>
        <begin position="200"/>
        <end position="202"/>
    </location>
    <ligand>
        <name>NADP(+)</name>
        <dbReference type="ChEBI" id="CHEBI:58349"/>
    </ligand>
</feature>
<feature type="domain" description="Tetrahydrofolate dehydrogenase/cyclohydrolase catalytic" evidence="13">
    <location>
        <begin position="40"/>
        <end position="155"/>
    </location>
</feature>
<dbReference type="GO" id="GO:0035999">
    <property type="term" value="P:tetrahydrofolate interconversion"/>
    <property type="evidence" value="ECO:0007669"/>
    <property type="project" value="UniProtKB-UniRule"/>
</dbReference>
<dbReference type="NCBIfam" id="NF008058">
    <property type="entry name" value="PRK10792.1"/>
    <property type="match status" value="1"/>
</dbReference>
<keyword evidence="6 12" id="KW-0378">Hydrolase</keyword>
<dbReference type="InterPro" id="IPR020631">
    <property type="entry name" value="THF_DH/CycHdrlase_NAD-bd_dom"/>
</dbReference>
<keyword evidence="10 12" id="KW-0486">Methionine biosynthesis</keyword>
<keyword evidence="5 12" id="KW-0658">Purine biosynthesis</keyword>
<evidence type="ECO:0000313" key="16">
    <source>
        <dbReference type="Proteomes" id="UP000295793"/>
    </source>
</evidence>
<protein>
    <recommendedName>
        <fullName evidence="12">Bifunctional protein FolD</fullName>
    </recommendedName>
    <domain>
        <recommendedName>
            <fullName evidence="12">Methylenetetrahydrofolate dehydrogenase</fullName>
            <ecNumber evidence="12">1.5.1.5</ecNumber>
        </recommendedName>
    </domain>
    <domain>
        <recommendedName>
            <fullName evidence="12">Methenyltetrahydrofolate cyclohydrolase</fullName>
            <ecNumber evidence="12">3.5.4.9</ecNumber>
        </recommendedName>
    </domain>
</protein>
<dbReference type="GO" id="GO:0004477">
    <property type="term" value="F:methenyltetrahydrofolate cyclohydrolase activity"/>
    <property type="evidence" value="ECO:0007669"/>
    <property type="project" value="UniProtKB-UniRule"/>
</dbReference>
<comment type="function">
    <text evidence="12">Catalyzes the oxidation of 5,10-methylenetetrahydrofolate to 5,10-methenyltetrahydrofolate and then the hydrolysis of 5,10-methenyltetrahydrofolate to 10-formyltetrahydrofolate.</text>
</comment>
<dbReference type="InterPro" id="IPR020630">
    <property type="entry name" value="THF_DH/CycHdrlase_cat_dom"/>
</dbReference>
<dbReference type="FunFam" id="3.40.50.10860:FF:000005">
    <property type="entry name" value="C-1-tetrahydrofolate synthase, cytoplasmic, putative"/>
    <property type="match status" value="1"/>
</dbReference>
<dbReference type="InterPro" id="IPR046346">
    <property type="entry name" value="Aminoacid_DH-like_N_sf"/>
</dbReference>